<dbReference type="NCBIfam" id="NF005495">
    <property type="entry name" value="PRK07109.1"/>
    <property type="match status" value="1"/>
</dbReference>
<dbReference type="InterPro" id="IPR020904">
    <property type="entry name" value="Sc_DH/Rdtase_CS"/>
</dbReference>
<accession>A0A1I5M4Q4</accession>
<proteinExistence type="inferred from homology"/>
<evidence type="ECO:0000313" key="5">
    <source>
        <dbReference type="EMBL" id="SFP04584.1"/>
    </source>
</evidence>
<dbReference type="PANTHER" id="PTHR44196:SF1">
    <property type="entry name" value="DEHYDROGENASE_REDUCTASE SDR FAMILY MEMBER 7B"/>
    <property type="match status" value="1"/>
</dbReference>
<dbReference type="GO" id="GO:0016491">
    <property type="term" value="F:oxidoreductase activity"/>
    <property type="evidence" value="ECO:0007669"/>
    <property type="project" value="UniProtKB-KW"/>
</dbReference>
<comment type="similarity">
    <text evidence="1">Belongs to the short-chain dehydrogenases/reductases (SDR) family.</text>
</comment>
<evidence type="ECO:0000313" key="6">
    <source>
        <dbReference type="Proteomes" id="UP000199356"/>
    </source>
</evidence>
<dbReference type="Gene3D" id="3.40.50.720">
    <property type="entry name" value="NAD(P)-binding Rossmann-like Domain"/>
    <property type="match status" value="1"/>
</dbReference>
<keyword evidence="2" id="KW-0560">Oxidoreductase</keyword>
<evidence type="ECO:0000259" key="4">
    <source>
        <dbReference type="SMART" id="SM00822"/>
    </source>
</evidence>
<dbReference type="SUPFAM" id="SSF51735">
    <property type="entry name" value="NAD(P)-binding Rossmann-fold domains"/>
    <property type="match status" value="1"/>
</dbReference>
<feature type="region of interest" description="Disordered" evidence="3">
    <location>
        <begin position="254"/>
        <end position="287"/>
    </location>
</feature>
<dbReference type="InterPro" id="IPR036291">
    <property type="entry name" value="NAD(P)-bd_dom_sf"/>
</dbReference>
<evidence type="ECO:0000256" key="3">
    <source>
        <dbReference type="SAM" id="MobiDB-lite"/>
    </source>
</evidence>
<dbReference type="InterPro" id="IPR002347">
    <property type="entry name" value="SDR_fam"/>
</dbReference>
<reference evidence="5 6" key="1">
    <citation type="submission" date="2016-10" db="EMBL/GenBank/DDBJ databases">
        <authorList>
            <person name="de Groot N.N."/>
        </authorList>
    </citation>
    <scope>NUCLEOTIDE SEQUENCE [LARGE SCALE GENOMIC DNA]</scope>
    <source>
        <strain evidence="5 6">DSM 19547</strain>
    </source>
</reference>
<dbReference type="EMBL" id="FOXA01000002">
    <property type="protein sequence ID" value="SFP04584.1"/>
    <property type="molecule type" value="Genomic_DNA"/>
</dbReference>
<dbReference type="AlphaFoldDB" id="A0A1I5M4Q4"/>
<dbReference type="STRING" id="441119.SAMN04488047_10298"/>
<keyword evidence="6" id="KW-1185">Reference proteome</keyword>
<dbReference type="PRINTS" id="PR00081">
    <property type="entry name" value="GDHRDH"/>
</dbReference>
<dbReference type="RefSeq" id="WP_093418085.1">
    <property type="nucleotide sequence ID" value="NZ_FOXA01000002.1"/>
</dbReference>
<protein>
    <submittedName>
        <fullName evidence="5">Short-chain dehydrogenase</fullName>
    </submittedName>
</protein>
<dbReference type="Proteomes" id="UP000199356">
    <property type="component" value="Unassembled WGS sequence"/>
</dbReference>
<dbReference type="InterPro" id="IPR057326">
    <property type="entry name" value="KR_dom"/>
</dbReference>
<organism evidence="5 6">
    <name type="scientific">Tranquillimonas alkanivorans</name>
    <dbReference type="NCBI Taxonomy" id="441119"/>
    <lineage>
        <taxon>Bacteria</taxon>
        <taxon>Pseudomonadati</taxon>
        <taxon>Pseudomonadota</taxon>
        <taxon>Alphaproteobacteria</taxon>
        <taxon>Rhodobacterales</taxon>
        <taxon>Roseobacteraceae</taxon>
        <taxon>Tranquillimonas</taxon>
    </lineage>
</organism>
<dbReference type="GO" id="GO:0016020">
    <property type="term" value="C:membrane"/>
    <property type="evidence" value="ECO:0007669"/>
    <property type="project" value="TreeGrafter"/>
</dbReference>
<dbReference type="PROSITE" id="PS00061">
    <property type="entry name" value="ADH_SHORT"/>
    <property type="match status" value="1"/>
</dbReference>
<dbReference type="OrthoDB" id="9781689at2"/>
<gene>
    <name evidence="5" type="ORF">SAMN04488047_10298</name>
</gene>
<dbReference type="SMART" id="SM00822">
    <property type="entry name" value="PKS_KR"/>
    <property type="match status" value="1"/>
</dbReference>
<sequence>MTQAARTAIVLGGSAGVGRAVVDRLVTEGYAVGVVARDPDRLRLIEHEYEAGQVSATPADVADAAALAAAVETLVARLGPPEVWVNVAMVTVYAPFDQMTPEEFERVIDVTFLGQVNGTREALRHMKRGNIVNIGSGLAYRPIPIQSAYCAAKHAINGFTGAVRSEVLRAGRPIALSLVQLPAVNTPQFDWARNKMSQKPQPAPPIYQPEVVAEAVMKAIRTDARELLIGVSTLKMLFGQATLPGWLDWKMAREGPGMQKSGEPEPGGRPDNLMTPVSLPPNARGRFGDGARDSGLIVDAGVVRKAIYGGGLVAVFLLGLLLG</sequence>
<name>A0A1I5M4Q4_9RHOB</name>
<evidence type="ECO:0000256" key="1">
    <source>
        <dbReference type="ARBA" id="ARBA00006484"/>
    </source>
</evidence>
<dbReference type="PANTHER" id="PTHR44196">
    <property type="entry name" value="DEHYDROGENASE/REDUCTASE SDR FAMILY MEMBER 7B"/>
    <property type="match status" value="1"/>
</dbReference>
<feature type="domain" description="Ketoreductase" evidence="4">
    <location>
        <begin position="6"/>
        <end position="187"/>
    </location>
</feature>
<evidence type="ECO:0000256" key="2">
    <source>
        <dbReference type="ARBA" id="ARBA00023002"/>
    </source>
</evidence>
<dbReference type="Pfam" id="PF00106">
    <property type="entry name" value="adh_short"/>
    <property type="match status" value="1"/>
</dbReference>